<evidence type="ECO:0000313" key="2">
    <source>
        <dbReference type="Proteomes" id="UP000821865"/>
    </source>
</evidence>
<protein>
    <submittedName>
        <fullName evidence="1">Uncharacterized protein</fullName>
    </submittedName>
</protein>
<sequence length="135" mass="15354">MSFSTVHEFQDHKNQVHVNGNYNCTVDKCNKTFAKKALLDRHVQGSHNGQFKFACQDCNYFTPYVSNYQRHMVSARCLGRQNVAEKNKEHQAVLAQEQMAHAAVVGQYSEREYEAAAALLELHDRCLIDCRASCG</sequence>
<reference evidence="1" key="1">
    <citation type="submission" date="2020-05" db="EMBL/GenBank/DDBJ databases">
        <title>Large-scale comparative analyses of tick genomes elucidate their genetic diversity and vector capacities.</title>
        <authorList>
            <person name="Jia N."/>
            <person name="Wang J."/>
            <person name="Shi W."/>
            <person name="Du L."/>
            <person name="Sun Y."/>
            <person name="Zhan W."/>
            <person name="Jiang J."/>
            <person name="Wang Q."/>
            <person name="Zhang B."/>
            <person name="Ji P."/>
            <person name="Sakyi L.B."/>
            <person name="Cui X."/>
            <person name="Yuan T."/>
            <person name="Jiang B."/>
            <person name="Yang W."/>
            <person name="Lam T.T.-Y."/>
            <person name="Chang Q."/>
            <person name="Ding S."/>
            <person name="Wang X."/>
            <person name="Zhu J."/>
            <person name="Ruan X."/>
            <person name="Zhao L."/>
            <person name="Wei J."/>
            <person name="Que T."/>
            <person name="Du C."/>
            <person name="Cheng J."/>
            <person name="Dai P."/>
            <person name="Han X."/>
            <person name="Huang E."/>
            <person name="Gao Y."/>
            <person name="Liu J."/>
            <person name="Shao H."/>
            <person name="Ye R."/>
            <person name="Li L."/>
            <person name="Wei W."/>
            <person name="Wang X."/>
            <person name="Wang C."/>
            <person name="Yang T."/>
            <person name="Huo Q."/>
            <person name="Li W."/>
            <person name="Guo W."/>
            <person name="Chen H."/>
            <person name="Zhou L."/>
            <person name="Ni X."/>
            <person name="Tian J."/>
            <person name="Zhou Y."/>
            <person name="Sheng Y."/>
            <person name="Liu T."/>
            <person name="Pan Y."/>
            <person name="Xia L."/>
            <person name="Li J."/>
            <person name="Zhao F."/>
            <person name="Cao W."/>
        </authorList>
    </citation>
    <scope>NUCLEOTIDE SEQUENCE</scope>
    <source>
        <strain evidence="1">Dsil-2018</strain>
    </source>
</reference>
<comment type="caution">
    <text evidence="1">The sequence shown here is derived from an EMBL/GenBank/DDBJ whole genome shotgun (WGS) entry which is preliminary data.</text>
</comment>
<dbReference type="Proteomes" id="UP000821865">
    <property type="component" value="Chromosome 1"/>
</dbReference>
<dbReference type="EMBL" id="CM023470">
    <property type="protein sequence ID" value="KAH7977913.1"/>
    <property type="molecule type" value="Genomic_DNA"/>
</dbReference>
<evidence type="ECO:0000313" key="1">
    <source>
        <dbReference type="EMBL" id="KAH7977913.1"/>
    </source>
</evidence>
<proteinExistence type="predicted"/>
<gene>
    <name evidence="1" type="ORF">HPB49_003940</name>
</gene>
<accession>A0ACB8DU93</accession>
<name>A0ACB8DU93_DERSI</name>
<organism evidence="1 2">
    <name type="scientific">Dermacentor silvarum</name>
    <name type="common">Tick</name>
    <dbReference type="NCBI Taxonomy" id="543639"/>
    <lineage>
        <taxon>Eukaryota</taxon>
        <taxon>Metazoa</taxon>
        <taxon>Ecdysozoa</taxon>
        <taxon>Arthropoda</taxon>
        <taxon>Chelicerata</taxon>
        <taxon>Arachnida</taxon>
        <taxon>Acari</taxon>
        <taxon>Parasitiformes</taxon>
        <taxon>Ixodida</taxon>
        <taxon>Ixodoidea</taxon>
        <taxon>Ixodidae</taxon>
        <taxon>Rhipicephalinae</taxon>
        <taxon>Dermacentor</taxon>
    </lineage>
</organism>
<keyword evidence="2" id="KW-1185">Reference proteome</keyword>